<comment type="caution">
    <text evidence="1">The sequence shown here is derived from an EMBL/GenBank/DDBJ whole genome shotgun (WGS) entry which is preliminary data.</text>
</comment>
<keyword evidence="2" id="KW-1185">Reference proteome</keyword>
<sequence length="105" mass="11352">MTKHFALFSADLRLASGLDIVVMSEAGNQLPEADGPKPAPFQQVGNAPSCRTFRLSQTMPESGQAALPWLCAPPMSDYGWFADILVDRIMTRHCVDPGTTGAIYP</sequence>
<dbReference type="Proteomes" id="UP000782554">
    <property type="component" value="Unassembled WGS sequence"/>
</dbReference>
<gene>
    <name evidence="1" type="ORF">K3181_10490</name>
</gene>
<dbReference type="RefSeq" id="WP_221603063.1">
    <property type="nucleotide sequence ID" value="NZ_JAIGNU010000002.1"/>
</dbReference>
<organism evidence="1 2">
    <name type="scientific">Qipengyuania mesophila</name>
    <dbReference type="NCBI Taxonomy" id="2867246"/>
    <lineage>
        <taxon>Bacteria</taxon>
        <taxon>Pseudomonadati</taxon>
        <taxon>Pseudomonadota</taxon>
        <taxon>Alphaproteobacteria</taxon>
        <taxon>Sphingomonadales</taxon>
        <taxon>Erythrobacteraceae</taxon>
        <taxon>Qipengyuania</taxon>
    </lineage>
</organism>
<name>A0ABS7JWB8_9SPHN</name>
<proteinExistence type="predicted"/>
<evidence type="ECO:0000313" key="2">
    <source>
        <dbReference type="Proteomes" id="UP000782554"/>
    </source>
</evidence>
<reference evidence="1 2" key="1">
    <citation type="submission" date="2021-08" db="EMBL/GenBank/DDBJ databases">
        <title>Comparative Genomics Analysis of the Genus Qipengyuania Reveals Extensive Genetic Diversity and Metabolic Versatility, Including the Description of Fifteen Novel Species.</title>
        <authorList>
            <person name="Liu Y."/>
        </authorList>
    </citation>
    <scope>NUCLEOTIDE SEQUENCE [LARGE SCALE GENOMIC DNA]</scope>
    <source>
        <strain evidence="1 2">YG27</strain>
    </source>
</reference>
<evidence type="ECO:0000313" key="1">
    <source>
        <dbReference type="EMBL" id="MBX7501869.1"/>
    </source>
</evidence>
<protein>
    <submittedName>
        <fullName evidence="1">Uncharacterized protein</fullName>
    </submittedName>
</protein>
<accession>A0ABS7JWB8</accession>
<dbReference type="EMBL" id="JAIGNU010000002">
    <property type="protein sequence ID" value="MBX7501869.1"/>
    <property type="molecule type" value="Genomic_DNA"/>
</dbReference>